<dbReference type="SUPFAM" id="SSF50346">
    <property type="entry name" value="PRC-barrel domain"/>
    <property type="match status" value="1"/>
</dbReference>
<reference evidence="2 3" key="1">
    <citation type="submission" date="2019-08" db="EMBL/GenBank/DDBJ databases">
        <title>Bradyrhizobium hipponensis sp. nov., a rhizobium isolated from a Lupinus angustifolius root nodule in Tunisia.</title>
        <authorList>
            <person name="Off K."/>
            <person name="Rejili M."/>
            <person name="Mars M."/>
            <person name="Brachmann A."/>
            <person name="Marin M."/>
        </authorList>
    </citation>
    <scope>NUCLEOTIDE SEQUENCE [LARGE SCALE GENOMIC DNA]</scope>
    <source>
        <strain evidence="3">aSej3</strain>
    </source>
</reference>
<dbReference type="InterPro" id="IPR011033">
    <property type="entry name" value="PRC_barrel-like_sf"/>
</dbReference>
<dbReference type="Gene3D" id="2.30.30.240">
    <property type="entry name" value="PRC-barrel domain"/>
    <property type="match status" value="1"/>
</dbReference>
<organism evidence="2 3">
    <name type="scientific">Bradyrhizobium hipponense</name>
    <dbReference type="NCBI Taxonomy" id="2605638"/>
    <lineage>
        <taxon>Bacteria</taxon>
        <taxon>Pseudomonadati</taxon>
        <taxon>Pseudomonadota</taxon>
        <taxon>Alphaproteobacteria</taxon>
        <taxon>Hyphomicrobiales</taxon>
        <taxon>Nitrobacteraceae</taxon>
        <taxon>Bradyrhizobium</taxon>
    </lineage>
</organism>
<protein>
    <submittedName>
        <fullName evidence="2">PRC-barrel domain containing protein</fullName>
    </submittedName>
</protein>
<evidence type="ECO:0000259" key="1">
    <source>
        <dbReference type="Pfam" id="PF05239"/>
    </source>
</evidence>
<comment type="caution">
    <text evidence="2">The sequence shown here is derived from an EMBL/GenBank/DDBJ whole genome shotgun (WGS) entry which is preliminary data.</text>
</comment>
<name>A0A5S4YUU3_9BRAD</name>
<dbReference type="Proteomes" id="UP000324797">
    <property type="component" value="Unassembled WGS sequence"/>
</dbReference>
<dbReference type="AlphaFoldDB" id="A0A5S4YUU3"/>
<sequence length="121" mass="13780">MCGSQENREYAMQHTMVPSDRVEHVAVYGRDGTKLGTIERLMLDKVSGMVGYAVIKTGGLLGTRHHYPVQWNALKYDPARQAFQVELTLDELSHGPCEFDGDAFDWGDRSRPYPHPHYWSV</sequence>
<dbReference type="Pfam" id="PF05239">
    <property type="entry name" value="PRC"/>
    <property type="match status" value="1"/>
</dbReference>
<accession>A0A5S4YUU3</accession>
<keyword evidence="3" id="KW-1185">Reference proteome</keyword>
<evidence type="ECO:0000313" key="3">
    <source>
        <dbReference type="Proteomes" id="UP000324797"/>
    </source>
</evidence>
<dbReference type="InterPro" id="IPR027275">
    <property type="entry name" value="PRC-brl_dom"/>
</dbReference>
<gene>
    <name evidence="2" type="ORF">FXV83_23805</name>
</gene>
<feature type="domain" description="PRC-barrel" evidence="1">
    <location>
        <begin position="21"/>
        <end position="87"/>
    </location>
</feature>
<evidence type="ECO:0000313" key="2">
    <source>
        <dbReference type="EMBL" id="TYO64099.1"/>
    </source>
</evidence>
<dbReference type="EMBL" id="VSTH01000079">
    <property type="protein sequence ID" value="TYO64099.1"/>
    <property type="molecule type" value="Genomic_DNA"/>
</dbReference>
<dbReference type="PANTHER" id="PTHR36505">
    <property type="entry name" value="BLR1072 PROTEIN"/>
    <property type="match status" value="1"/>
</dbReference>
<proteinExistence type="predicted"/>
<dbReference type="PANTHER" id="PTHR36505:SF1">
    <property type="entry name" value="BLR1072 PROTEIN"/>
    <property type="match status" value="1"/>
</dbReference>